<gene>
    <name evidence="5" type="ORF">K504DRAFT_435524</name>
</gene>
<keyword evidence="2" id="KW-0479">Metal-binding</keyword>
<evidence type="ECO:0000313" key="5">
    <source>
        <dbReference type="EMBL" id="KAF2707657.1"/>
    </source>
</evidence>
<dbReference type="GO" id="GO:0016846">
    <property type="term" value="F:carbon-sulfur lyase activity"/>
    <property type="evidence" value="ECO:0007669"/>
    <property type="project" value="InterPro"/>
</dbReference>
<sequence length="139" mass="15481">MSAAPEVQASETYTASCQCNKFRYTVKLSPPLTDPTCQVVECNCSICTRNGYLLVYVPDDSITWDKDSASSDDFSKYSFATHKVQHWFCPTCGTSCFAKSVDPSFFAGMTIVNVRPFHHVHLKGLTLKPMDGRSYNAET</sequence>
<dbReference type="OrthoDB" id="2993351at2759"/>
<name>A0A6G1K5K6_9PLEO</name>
<dbReference type="Pfam" id="PF04828">
    <property type="entry name" value="GFA"/>
    <property type="match status" value="1"/>
</dbReference>
<evidence type="ECO:0000313" key="6">
    <source>
        <dbReference type="Proteomes" id="UP000799428"/>
    </source>
</evidence>
<feature type="domain" description="CENP-V/GFA" evidence="4">
    <location>
        <begin position="13"/>
        <end position="136"/>
    </location>
</feature>
<proteinExistence type="inferred from homology"/>
<dbReference type="InterPro" id="IPR011057">
    <property type="entry name" value="Mss4-like_sf"/>
</dbReference>
<evidence type="ECO:0000259" key="4">
    <source>
        <dbReference type="PROSITE" id="PS51891"/>
    </source>
</evidence>
<keyword evidence="6" id="KW-1185">Reference proteome</keyword>
<dbReference type="PANTHER" id="PTHR28620">
    <property type="entry name" value="CENTROMERE PROTEIN V"/>
    <property type="match status" value="1"/>
</dbReference>
<reference evidence="5" key="1">
    <citation type="journal article" date="2020" name="Stud. Mycol.">
        <title>101 Dothideomycetes genomes: a test case for predicting lifestyles and emergence of pathogens.</title>
        <authorList>
            <person name="Haridas S."/>
            <person name="Albert R."/>
            <person name="Binder M."/>
            <person name="Bloem J."/>
            <person name="Labutti K."/>
            <person name="Salamov A."/>
            <person name="Andreopoulos B."/>
            <person name="Baker S."/>
            <person name="Barry K."/>
            <person name="Bills G."/>
            <person name="Bluhm B."/>
            <person name="Cannon C."/>
            <person name="Castanera R."/>
            <person name="Culley D."/>
            <person name="Daum C."/>
            <person name="Ezra D."/>
            <person name="Gonzalez J."/>
            <person name="Henrissat B."/>
            <person name="Kuo A."/>
            <person name="Liang C."/>
            <person name="Lipzen A."/>
            <person name="Lutzoni F."/>
            <person name="Magnuson J."/>
            <person name="Mondo S."/>
            <person name="Nolan M."/>
            <person name="Ohm R."/>
            <person name="Pangilinan J."/>
            <person name="Park H.-J."/>
            <person name="Ramirez L."/>
            <person name="Alfaro M."/>
            <person name="Sun H."/>
            <person name="Tritt A."/>
            <person name="Yoshinaga Y."/>
            <person name="Zwiers L.-H."/>
            <person name="Turgeon B."/>
            <person name="Goodwin S."/>
            <person name="Spatafora J."/>
            <person name="Crous P."/>
            <person name="Grigoriev I."/>
        </authorList>
    </citation>
    <scope>NUCLEOTIDE SEQUENCE</scope>
    <source>
        <strain evidence="5">CBS 279.74</strain>
    </source>
</reference>
<dbReference type="Gene3D" id="2.170.150.70">
    <property type="match status" value="1"/>
</dbReference>
<dbReference type="PROSITE" id="PS51891">
    <property type="entry name" value="CENP_V_GFA"/>
    <property type="match status" value="1"/>
</dbReference>
<evidence type="ECO:0000256" key="1">
    <source>
        <dbReference type="ARBA" id="ARBA00005495"/>
    </source>
</evidence>
<dbReference type="AlphaFoldDB" id="A0A6G1K5K6"/>
<protein>
    <recommendedName>
        <fullName evidence="4">CENP-V/GFA domain-containing protein</fullName>
    </recommendedName>
</protein>
<accession>A0A6G1K5K6</accession>
<organism evidence="5 6">
    <name type="scientific">Pleomassaria siparia CBS 279.74</name>
    <dbReference type="NCBI Taxonomy" id="1314801"/>
    <lineage>
        <taxon>Eukaryota</taxon>
        <taxon>Fungi</taxon>
        <taxon>Dikarya</taxon>
        <taxon>Ascomycota</taxon>
        <taxon>Pezizomycotina</taxon>
        <taxon>Dothideomycetes</taxon>
        <taxon>Pleosporomycetidae</taxon>
        <taxon>Pleosporales</taxon>
        <taxon>Pleomassariaceae</taxon>
        <taxon>Pleomassaria</taxon>
    </lineage>
</organism>
<keyword evidence="3" id="KW-0862">Zinc</keyword>
<comment type="similarity">
    <text evidence="1">Belongs to the Gfa family.</text>
</comment>
<dbReference type="InterPro" id="IPR052355">
    <property type="entry name" value="CENP-V-like"/>
</dbReference>
<dbReference type="Proteomes" id="UP000799428">
    <property type="component" value="Unassembled WGS sequence"/>
</dbReference>
<dbReference type="PANTHER" id="PTHR28620:SF1">
    <property type="entry name" value="CENP-V_GFA DOMAIN-CONTAINING PROTEIN"/>
    <property type="match status" value="1"/>
</dbReference>
<dbReference type="EMBL" id="MU005773">
    <property type="protein sequence ID" value="KAF2707657.1"/>
    <property type="molecule type" value="Genomic_DNA"/>
</dbReference>
<evidence type="ECO:0000256" key="2">
    <source>
        <dbReference type="ARBA" id="ARBA00022723"/>
    </source>
</evidence>
<dbReference type="InterPro" id="IPR006913">
    <property type="entry name" value="CENP-V/GFA"/>
</dbReference>
<evidence type="ECO:0000256" key="3">
    <source>
        <dbReference type="ARBA" id="ARBA00022833"/>
    </source>
</evidence>
<dbReference type="SUPFAM" id="SSF51316">
    <property type="entry name" value="Mss4-like"/>
    <property type="match status" value="1"/>
</dbReference>
<dbReference type="GO" id="GO:0046872">
    <property type="term" value="F:metal ion binding"/>
    <property type="evidence" value="ECO:0007669"/>
    <property type="project" value="UniProtKB-KW"/>
</dbReference>